<dbReference type="SMART" id="SM00385">
    <property type="entry name" value="CYCLIN"/>
    <property type="match status" value="1"/>
</dbReference>
<name>A0A9P8PAJ6_9ASCO</name>
<keyword evidence="9" id="KW-1185">Reference proteome</keyword>
<feature type="region of interest" description="Disordered" evidence="6">
    <location>
        <begin position="338"/>
        <end position="372"/>
    </location>
</feature>
<keyword evidence="4" id="KW-0131">Cell cycle</keyword>
<dbReference type="GO" id="GO:0016538">
    <property type="term" value="F:cyclin-dependent protein serine/threonine kinase regulator activity"/>
    <property type="evidence" value="ECO:0007669"/>
    <property type="project" value="UniProtKB-ARBA"/>
</dbReference>
<dbReference type="GO" id="GO:0044843">
    <property type="term" value="P:cell cycle G1/S phase transition"/>
    <property type="evidence" value="ECO:0007669"/>
    <property type="project" value="UniProtKB-ARBA"/>
</dbReference>
<gene>
    <name evidence="8" type="ORF">WICMUC_005212</name>
</gene>
<keyword evidence="2" id="KW-0132">Cell division</keyword>
<dbReference type="CDD" id="cd20559">
    <property type="entry name" value="CYCLIN_ScCLN_like"/>
    <property type="match status" value="1"/>
</dbReference>
<dbReference type="GO" id="GO:0044772">
    <property type="term" value="P:mitotic cell cycle phase transition"/>
    <property type="evidence" value="ECO:0007669"/>
    <property type="project" value="UniProtKB-ARBA"/>
</dbReference>
<dbReference type="GO" id="GO:0051726">
    <property type="term" value="P:regulation of cell cycle"/>
    <property type="evidence" value="ECO:0007669"/>
    <property type="project" value="UniProtKB-ARBA"/>
</dbReference>
<evidence type="ECO:0000256" key="4">
    <source>
        <dbReference type="ARBA" id="ARBA00023306"/>
    </source>
</evidence>
<evidence type="ECO:0000256" key="1">
    <source>
        <dbReference type="ARBA" id="ARBA00008742"/>
    </source>
</evidence>
<dbReference type="Pfam" id="PF00134">
    <property type="entry name" value="Cyclin_N"/>
    <property type="match status" value="1"/>
</dbReference>
<proteinExistence type="inferred from homology"/>
<evidence type="ECO:0000256" key="3">
    <source>
        <dbReference type="ARBA" id="ARBA00023127"/>
    </source>
</evidence>
<dbReference type="GO" id="GO:0051301">
    <property type="term" value="P:cell division"/>
    <property type="evidence" value="ECO:0007669"/>
    <property type="project" value="UniProtKB-KW"/>
</dbReference>
<reference evidence="8" key="1">
    <citation type="journal article" date="2021" name="Open Biol.">
        <title>Shared evolutionary footprints suggest mitochondrial oxidative damage underlies multiple complex I losses in fungi.</title>
        <authorList>
            <person name="Schikora-Tamarit M.A."/>
            <person name="Marcet-Houben M."/>
            <person name="Nosek J."/>
            <person name="Gabaldon T."/>
        </authorList>
    </citation>
    <scope>NUCLEOTIDE SEQUENCE</scope>
    <source>
        <strain evidence="8">CBS6341</strain>
    </source>
</reference>
<dbReference type="InterPro" id="IPR006671">
    <property type="entry name" value="Cyclin_N"/>
</dbReference>
<dbReference type="SUPFAM" id="SSF47954">
    <property type="entry name" value="Cyclin-like"/>
    <property type="match status" value="1"/>
</dbReference>
<comment type="similarity">
    <text evidence="1 5">Belongs to the cyclin family.</text>
</comment>
<evidence type="ECO:0000313" key="8">
    <source>
        <dbReference type="EMBL" id="KAH3667812.1"/>
    </source>
</evidence>
<dbReference type="InterPro" id="IPR039361">
    <property type="entry name" value="Cyclin"/>
</dbReference>
<dbReference type="Proteomes" id="UP000769528">
    <property type="component" value="Unassembled WGS sequence"/>
</dbReference>
<reference evidence="8" key="2">
    <citation type="submission" date="2021-01" db="EMBL/GenBank/DDBJ databases">
        <authorList>
            <person name="Schikora-Tamarit M.A."/>
        </authorList>
    </citation>
    <scope>NUCLEOTIDE SEQUENCE</scope>
    <source>
        <strain evidence="8">CBS6341</strain>
    </source>
</reference>
<keyword evidence="3 5" id="KW-0195">Cyclin</keyword>
<evidence type="ECO:0000256" key="2">
    <source>
        <dbReference type="ARBA" id="ARBA00022618"/>
    </source>
</evidence>
<sequence>MSLSITPNTLKRRLISRSKSSNLTLRQMELRAHIDAIKEYQNDIDESINDPKYELNNFKVSKNLIDSQPEITLEMRPILFDFLLDVHSKLKLTNQTFYSTINIIDRYCSLRIVRKDHLQLLGLTSLWLSCKFFENKPKIPTVQFLNATCCNSYSKILFVEMENHILKTLNWEISNKTHDFLIDLNLIDISISNEMISNLKYGCNFICQFIQFHHSISLNYSIQDIVNSSLIIMLNCLNLSISLSKQFLNNLDDINFELIDKILITLNENKFELPQSIQIKYFNNSKDLQLNKFLFPIFQYIEELNRSSQSSHYNNYYQYYYYPSTPVSYDSNVSSPLRTFSQSSNSSNTSNSSNASSYITPPTSGSASPIDNMINSKRPLKVNIENHSQLRFLNLNDQKRRKRSDEY</sequence>
<feature type="compositionally biased region" description="Polar residues" evidence="6">
    <location>
        <begin position="358"/>
        <end position="372"/>
    </location>
</feature>
<evidence type="ECO:0000259" key="7">
    <source>
        <dbReference type="SMART" id="SM00385"/>
    </source>
</evidence>
<dbReference type="OrthoDB" id="5590282at2759"/>
<dbReference type="InterPro" id="IPR013763">
    <property type="entry name" value="Cyclin-like_dom"/>
</dbReference>
<feature type="compositionally biased region" description="Low complexity" evidence="6">
    <location>
        <begin position="341"/>
        <end position="357"/>
    </location>
</feature>
<evidence type="ECO:0000313" key="9">
    <source>
        <dbReference type="Proteomes" id="UP000769528"/>
    </source>
</evidence>
<evidence type="ECO:0000256" key="6">
    <source>
        <dbReference type="SAM" id="MobiDB-lite"/>
    </source>
</evidence>
<dbReference type="PANTHER" id="PTHR10177">
    <property type="entry name" value="CYCLINS"/>
    <property type="match status" value="1"/>
</dbReference>
<dbReference type="InterPro" id="IPR048258">
    <property type="entry name" value="Cyclins_cyclin-box"/>
</dbReference>
<comment type="caution">
    <text evidence="8">The sequence shown here is derived from an EMBL/GenBank/DDBJ whole genome shotgun (WGS) entry which is preliminary data.</text>
</comment>
<accession>A0A9P8PAJ6</accession>
<evidence type="ECO:0000256" key="5">
    <source>
        <dbReference type="RuleBase" id="RU000383"/>
    </source>
</evidence>
<organism evidence="8 9">
    <name type="scientific">Wickerhamomyces mucosus</name>
    <dbReference type="NCBI Taxonomy" id="1378264"/>
    <lineage>
        <taxon>Eukaryota</taxon>
        <taxon>Fungi</taxon>
        <taxon>Dikarya</taxon>
        <taxon>Ascomycota</taxon>
        <taxon>Saccharomycotina</taxon>
        <taxon>Saccharomycetes</taxon>
        <taxon>Phaffomycetales</taxon>
        <taxon>Wickerhamomycetaceae</taxon>
        <taxon>Wickerhamomyces</taxon>
    </lineage>
</organism>
<dbReference type="FunFam" id="1.10.472.10:FF:000010">
    <property type="entry name" value="G1/S-specific cyclin Cln1"/>
    <property type="match status" value="1"/>
</dbReference>
<dbReference type="AlphaFoldDB" id="A0A9P8PAJ6"/>
<dbReference type="InterPro" id="IPR036915">
    <property type="entry name" value="Cyclin-like_sf"/>
</dbReference>
<dbReference type="Gene3D" id="1.10.472.10">
    <property type="entry name" value="Cyclin-like"/>
    <property type="match status" value="1"/>
</dbReference>
<protein>
    <recommendedName>
        <fullName evidence="7">Cyclin-like domain-containing protein</fullName>
    </recommendedName>
</protein>
<dbReference type="PROSITE" id="PS00292">
    <property type="entry name" value="CYCLINS"/>
    <property type="match status" value="1"/>
</dbReference>
<dbReference type="EMBL" id="JAEUBF010001377">
    <property type="protein sequence ID" value="KAH3667812.1"/>
    <property type="molecule type" value="Genomic_DNA"/>
</dbReference>
<feature type="domain" description="Cyclin-like" evidence="7">
    <location>
        <begin position="81"/>
        <end position="167"/>
    </location>
</feature>